<keyword evidence="1" id="KW-0732">Signal</keyword>
<dbReference type="EMBL" id="JAINDJ010000007">
    <property type="protein sequence ID" value="KAG9441413.1"/>
    <property type="molecule type" value="Genomic_DNA"/>
</dbReference>
<dbReference type="PANTHER" id="PTHR33076">
    <property type="entry name" value="NON-SPECIFIC LIPID-TRANSFER PROTEIN 2-RELATED"/>
    <property type="match status" value="1"/>
</dbReference>
<dbReference type="InterPro" id="IPR036312">
    <property type="entry name" value="Bifun_inhib/LTP/seed_sf"/>
</dbReference>
<accession>A0AAV7DXV3</accession>
<dbReference type="InterPro" id="IPR000528">
    <property type="entry name" value="Plant_nsLTP"/>
</dbReference>
<keyword evidence="3" id="KW-1185">Reference proteome</keyword>
<evidence type="ECO:0000256" key="1">
    <source>
        <dbReference type="SAM" id="SignalP"/>
    </source>
</evidence>
<name>A0AAV7DXV3_ARIFI</name>
<proteinExistence type="predicted"/>
<protein>
    <recommendedName>
        <fullName evidence="4">Bifunctional inhibitor/plant lipid transfer protein/seed storage helical domain-containing protein</fullName>
    </recommendedName>
</protein>
<dbReference type="Gene3D" id="1.10.110.10">
    <property type="entry name" value="Plant lipid-transfer and hydrophobic proteins"/>
    <property type="match status" value="1"/>
</dbReference>
<gene>
    <name evidence="2" type="ORF">H6P81_017267</name>
</gene>
<evidence type="ECO:0000313" key="2">
    <source>
        <dbReference type="EMBL" id="KAG9441413.1"/>
    </source>
</evidence>
<organism evidence="2 3">
    <name type="scientific">Aristolochia fimbriata</name>
    <name type="common">White veined hardy Dutchman's pipe vine</name>
    <dbReference type="NCBI Taxonomy" id="158543"/>
    <lineage>
        <taxon>Eukaryota</taxon>
        <taxon>Viridiplantae</taxon>
        <taxon>Streptophyta</taxon>
        <taxon>Embryophyta</taxon>
        <taxon>Tracheophyta</taxon>
        <taxon>Spermatophyta</taxon>
        <taxon>Magnoliopsida</taxon>
        <taxon>Magnoliidae</taxon>
        <taxon>Piperales</taxon>
        <taxon>Aristolochiaceae</taxon>
        <taxon>Aristolochia</taxon>
    </lineage>
</organism>
<feature type="signal peptide" evidence="1">
    <location>
        <begin position="1"/>
        <end position="28"/>
    </location>
</feature>
<feature type="chain" id="PRO_5043664145" description="Bifunctional inhibitor/plant lipid transfer protein/seed storage helical domain-containing protein" evidence="1">
    <location>
        <begin position="29"/>
        <end position="121"/>
    </location>
</feature>
<reference evidence="2 3" key="1">
    <citation type="submission" date="2021-07" db="EMBL/GenBank/DDBJ databases">
        <title>The Aristolochia fimbriata genome: insights into angiosperm evolution, floral development and chemical biosynthesis.</title>
        <authorList>
            <person name="Jiao Y."/>
        </authorList>
    </citation>
    <scope>NUCLEOTIDE SEQUENCE [LARGE SCALE GENOMIC DNA]</scope>
    <source>
        <strain evidence="2">IBCAS-2021</strain>
        <tissue evidence="2">Leaf</tissue>
    </source>
</reference>
<dbReference type="Proteomes" id="UP000825729">
    <property type="component" value="Unassembled WGS sequence"/>
</dbReference>
<evidence type="ECO:0000313" key="3">
    <source>
        <dbReference type="Proteomes" id="UP000825729"/>
    </source>
</evidence>
<dbReference type="GO" id="GO:0008289">
    <property type="term" value="F:lipid binding"/>
    <property type="evidence" value="ECO:0007669"/>
    <property type="project" value="InterPro"/>
</dbReference>
<dbReference type="AlphaFoldDB" id="A0AAV7DXV3"/>
<dbReference type="GO" id="GO:0006869">
    <property type="term" value="P:lipid transport"/>
    <property type="evidence" value="ECO:0007669"/>
    <property type="project" value="InterPro"/>
</dbReference>
<dbReference type="PRINTS" id="PR00382">
    <property type="entry name" value="LIPIDTRNSFER"/>
</dbReference>
<comment type="caution">
    <text evidence="2">The sequence shown here is derived from an EMBL/GenBank/DDBJ whole genome shotgun (WGS) entry which is preliminary data.</text>
</comment>
<sequence>MAPIGTIASTLIACFFFLSVSFPPHAEALIDCKSLKNDIMTCLPYLHGKAAKPPITCCSVMQALNKVMDTQENRMKACECIREAAGTSPAFRTDRLNRLKEICEEQIPTEVFINSSCTKVK</sequence>
<evidence type="ECO:0008006" key="4">
    <source>
        <dbReference type="Google" id="ProtNLM"/>
    </source>
</evidence>
<dbReference type="SUPFAM" id="SSF47699">
    <property type="entry name" value="Bifunctional inhibitor/lipid-transfer protein/seed storage 2S albumin"/>
    <property type="match status" value="1"/>
</dbReference>